<proteinExistence type="predicted"/>
<evidence type="ECO:0000256" key="1">
    <source>
        <dbReference type="SAM" id="SignalP"/>
    </source>
</evidence>
<name>A0AAN9PMT8_CLITE</name>
<gene>
    <name evidence="2" type="ORF">RJT34_14360</name>
</gene>
<organism evidence="2 3">
    <name type="scientific">Clitoria ternatea</name>
    <name type="common">Butterfly pea</name>
    <dbReference type="NCBI Taxonomy" id="43366"/>
    <lineage>
        <taxon>Eukaryota</taxon>
        <taxon>Viridiplantae</taxon>
        <taxon>Streptophyta</taxon>
        <taxon>Embryophyta</taxon>
        <taxon>Tracheophyta</taxon>
        <taxon>Spermatophyta</taxon>
        <taxon>Magnoliopsida</taxon>
        <taxon>eudicotyledons</taxon>
        <taxon>Gunneridae</taxon>
        <taxon>Pentapetalae</taxon>
        <taxon>rosids</taxon>
        <taxon>fabids</taxon>
        <taxon>Fabales</taxon>
        <taxon>Fabaceae</taxon>
        <taxon>Papilionoideae</taxon>
        <taxon>50 kb inversion clade</taxon>
        <taxon>NPAAA clade</taxon>
        <taxon>indigoferoid/millettioid clade</taxon>
        <taxon>Phaseoleae</taxon>
        <taxon>Clitoria</taxon>
    </lineage>
</organism>
<protein>
    <recommendedName>
        <fullName evidence="4">Cyclotide</fullName>
    </recommendedName>
</protein>
<keyword evidence="1" id="KW-0732">Signal</keyword>
<keyword evidence="3" id="KW-1185">Reference proteome</keyword>
<dbReference type="AlphaFoldDB" id="A0AAN9PMT8"/>
<dbReference type="Proteomes" id="UP001359559">
    <property type="component" value="Unassembled WGS sequence"/>
</dbReference>
<evidence type="ECO:0000313" key="2">
    <source>
        <dbReference type="EMBL" id="KAK7303453.1"/>
    </source>
</evidence>
<feature type="signal peptide" evidence="1">
    <location>
        <begin position="1"/>
        <end position="26"/>
    </location>
</feature>
<accession>A0AAN9PMT8</accession>
<sequence>MVRKETLIIAFLCLALVAFTVVSANADNTKVHTPTSKNMVYYPQGCRCCWFIWKPMIRCGQVCCGDGCCS</sequence>
<reference evidence="2 3" key="1">
    <citation type="submission" date="2024-01" db="EMBL/GenBank/DDBJ databases">
        <title>The genomes of 5 underutilized Papilionoideae crops provide insights into root nodulation and disease resistance.</title>
        <authorList>
            <person name="Yuan L."/>
        </authorList>
    </citation>
    <scope>NUCLEOTIDE SEQUENCE [LARGE SCALE GENOMIC DNA]</scope>
    <source>
        <strain evidence="2">LY-2023</strain>
        <tissue evidence="2">Leaf</tissue>
    </source>
</reference>
<evidence type="ECO:0000313" key="3">
    <source>
        <dbReference type="Proteomes" id="UP001359559"/>
    </source>
</evidence>
<comment type="caution">
    <text evidence="2">The sequence shown here is derived from an EMBL/GenBank/DDBJ whole genome shotgun (WGS) entry which is preliminary data.</text>
</comment>
<feature type="chain" id="PRO_5042981520" description="Cyclotide" evidence="1">
    <location>
        <begin position="27"/>
        <end position="70"/>
    </location>
</feature>
<evidence type="ECO:0008006" key="4">
    <source>
        <dbReference type="Google" id="ProtNLM"/>
    </source>
</evidence>
<dbReference type="EMBL" id="JAYKXN010000003">
    <property type="protein sequence ID" value="KAK7303453.1"/>
    <property type="molecule type" value="Genomic_DNA"/>
</dbReference>